<evidence type="ECO:0008006" key="3">
    <source>
        <dbReference type="Google" id="ProtNLM"/>
    </source>
</evidence>
<sequence>MGEHRLGRRDQVRAQGGVGQIGARLGEIAQPVFDGPRRAAERGELWEDPPDPVRELPPRAEFAQGEGEVTGLRGVEAVSHGGGWISGHDFNNKSRSHVYSSVIIDNCRIERDYMADISFPQIPASVWWGVRQVLQKTPRGKFDENTVAAVLGVQPVAARQYLKEFQKVGILDDELRGTELAGKWRMDESYAEAITEIANSVYPEALVSMAPPGEVDRQRVTTWFMHQGLGEGAARNKAAFYVLLTSPEPNSVPMSGSKSKAIARQPTRKADAITEPAATTPPAEFKAHGRVTAPTAIESLPLNVNLQIHISADASTEQIEAIFSAMRKYLRDA</sequence>
<dbReference type="AlphaFoldDB" id="A0A644UUX2"/>
<dbReference type="EMBL" id="VSSQ01000168">
    <property type="protein sequence ID" value="MPL82866.1"/>
    <property type="molecule type" value="Genomic_DNA"/>
</dbReference>
<comment type="caution">
    <text evidence="2">The sequence shown here is derived from an EMBL/GenBank/DDBJ whole genome shotgun (WGS) entry which is preliminary data.</text>
</comment>
<proteinExistence type="predicted"/>
<protein>
    <recommendedName>
        <fullName evidence="3">DUF5343 domain-containing protein</fullName>
    </recommendedName>
</protein>
<feature type="region of interest" description="Disordered" evidence="1">
    <location>
        <begin position="252"/>
        <end position="280"/>
    </location>
</feature>
<feature type="compositionally biased region" description="Basic and acidic residues" evidence="1">
    <location>
        <begin position="35"/>
        <end position="53"/>
    </location>
</feature>
<evidence type="ECO:0000256" key="1">
    <source>
        <dbReference type="SAM" id="MobiDB-lite"/>
    </source>
</evidence>
<evidence type="ECO:0000313" key="2">
    <source>
        <dbReference type="EMBL" id="MPL82866.1"/>
    </source>
</evidence>
<reference evidence="2" key="1">
    <citation type="submission" date="2019-08" db="EMBL/GenBank/DDBJ databases">
        <authorList>
            <person name="Kucharzyk K."/>
            <person name="Murdoch R.W."/>
            <person name="Higgins S."/>
            <person name="Loffler F."/>
        </authorList>
    </citation>
    <scope>NUCLEOTIDE SEQUENCE</scope>
</reference>
<name>A0A644UUX2_9ZZZZ</name>
<feature type="region of interest" description="Disordered" evidence="1">
    <location>
        <begin position="32"/>
        <end position="53"/>
    </location>
</feature>
<organism evidence="2">
    <name type="scientific">bioreactor metagenome</name>
    <dbReference type="NCBI Taxonomy" id="1076179"/>
    <lineage>
        <taxon>unclassified sequences</taxon>
        <taxon>metagenomes</taxon>
        <taxon>ecological metagenomes</taxon>
    </lineage>
</organism>
<accession>A0A644UUX2</accession>
<gene>
    <name evidence="2" type="ORF">SDC9_28815</name>
</gene>